<proteinExistence type="predicted"/>
<evidence type="ECO:0000259" key="1">
    <source>
        <dbReference type="Pfam" id="PF13456"/>
    </source>
</evidence>
<evidence type="ECO:0000313" key="2">
    <source>
        <dbReference type="EMBL" id="GFY94242.1"/>
    </source>
</evidence>
<evidence type="ECO:0000313" key="3">
    <source>
        <dbReference type="Proteomes" id="UP000585474"/>
    </source>
</evidence>
<dbReference type="GO" id="GO:0004523">
    <property type="term" value="F:RNA-DNA hybrid ribonuclease activity"/>
    <property type="evidence" value="ECO:0007669"/>
    <property type="project" value="InterPro"/>
</dbReference>
<name>A0A7J0F6A1_9ERIC</name>
<comment type="caution">
    <text evidence="2">The sequence shown here is derived from an EMBL/GenBank/DDBJ whole genome shotgun (WGS) entry which is preliminary data.</text>
</comment>
<dbReference type="EMBL" id="BJWL01000009">
    <property type="protein sequence ID" value="GFY94242.1"/>
    <property type="molecule type" value="Genomic_DNA"/>
</dbReference>
<protein>
    <recommendedName>
        <fullName evidence="1">RNase H type-1 domain-containing protein</fullName>
    </recommendedName>
</protein>
<organism evidence="2 3">
    <name type="scientific">Actinidia rufa</name>
    <dbReference type="NCBI Taxonomy" id="165716"/>
    <lineage>
        <taxon>Eukaryota</taxon>
        <taxon>Viridiplantae</taxon>
        <taxon>Streptophyta</taxon>
        <taxon>Embryophyta</taxon>
        <taxon>Tracheophyta</taxon>
        <taxon>Spermatophyta</taxon>
        <taxon>Magnoliopsida</taxon>
        <taxon>eudicotyledons</taxon>
        <taxon>Gunneridae</taxon>
        <taxon>Pentapetalae</taxon>
        <taxon>asterids</taxon>
        <taxon>Ericales</taxon>
        <taxon>Actinidiaceae</taxon>
        <taxon>Actinidia</taxon>
    </lineage>
</organism>
<dbReference type="AlphaFoldDB" id="A0A7J0F6A1"/>
<dbReference type="InterPro" id="IPR002156">
    <property type="entry name" value="RNaseH_domain"/>
</dbReference>
<dbReference type="Pfam" id="PF13456">
    <property type="entry name" value="RVT_3"/>
    <property type="match status" value="1"/>
</dbReference>
<sequence>MKLNIDGSFQEKMGRAGRGGLIRKERAEWVKGFCSRLPNCSALEAEL</sequence>
<accession>A0A7J0F6A1</accession>
<dbReference type="InterPro" id="IPR044730">
    <property type="entry name" value="RNase_H-like_dom_plant"/>
</dbReference>
<dbReference type="CDD" id="cd06222">
    <property type="entry name" value="RNase_H_like"/>
    <property type="match status" value="1"/>
</dbReference>
<reference evidence="2 3" key="1">
    <citation type="submission" date="2019-07" db="EMBL/GenBank/DDBJ databases">
        <title>De Novo Assembly of kiwifruit Actinidia rufa.</title>
        <authorList>
            <person name="Sugita-Konishi S."/>
            <person name="Sato K."/>
            <person name="Mori E."/>
            <person name="Abe Y."/>
            <person name="Kisaki G."/>
            <person name="Hamano K."/>
            <person name="Suezawa K."/>
            <person name="Otani M."/>
            <person name="Fukuda T."/>
            <person name="Manabe T."/>
            <person name="Gomi K."/>
            <person name="Tabuchi M."/>
            <person name="Akimitsu K."/>
            <person name="Kataoka I."/>
        </authorList>
    </citation>
    <scope>NUCLEOTIDE SEQUENCE [LARGE SCALE GENOMIC DNA]</scope>
    <source>
        <strain evidence="3">cv. Fuchu</strain>
    </source>
</reference>
<dbReference type="GO" id="GO:0003676">
    <property type="term" value="F:nucleic acid binding"/>
    <property type="evidence" value="ECO:0007669"/>
    <property type="project" value="InterPro"/>
</dbReference>
<dbReference type="OrthoDB" id="1436468at2759"/>
<dbReference type="Proteomes" id="UP000585474">
    <property type="component" value="Unassembled WGS sequence"/>
</dbReference>
<feature type="domain" description="RNase H type-1" evidence="1">
    <location>
        <begin position="4"/>
        <end position="47"/>
    </location>
</feature>
<gene>
    <name evidence="2" type="ORF">Acr_09g0006880</name>
</gene>
<keyword evidence="3" id="KW-1185">Reference proteome</keyword>